<dbReference type="PANTHER" id="PTHR12820">
    <property type="entry name" value="VACUOLAR SORTING PROTEIN 53"/>
    <property type="match status" value="1"/>
</dbReference>
<feature type="domain" description="Vps53 C-terminal" evidence="2">
    <location>
        <begin position="99"/>
        <end position="183"/>
    </location>
</feature>
<name>A0A146MGZ4_LYGHE</name>
<gene>
    <name evidence="3" type="ORF">g.97419</name>
</gene>
<dbReference type="PANTHER" id="PTHR12820:SF0">
    <property type="entry name" value="VACUOLAR PROTEIN SORTING-ASSOCIATED PROTEIN 53 HOMOLOG"/>
    <property type="match status" value="1"/>
</dbReference>
<dbReference type="Gene3D" id="1.10.357.110">
    <property type="entry name" value="Vacuolar protein sorting-associated protein 53, C-terminus"/>
    <property type="match status" value="1"/>
</dbReference>
<proteinExistence type="predicted"/>
<dbReference type="EMBL" id="GDHC01000134">
    <property type="protein sequence ID" value="JAQ18495.1"/>
    <property type="molecule type" value="Transcribed_RNA"/>
</dbReference>
<dbReference type="InterPro" id="IPR039766">
    <property type="entry name" value="Vps53"/>
</dbReference>
<dbReference type="Pfam" id="PF16854">
    <property type="entry name" value="VPS53_C"/>
    <property type="match status" value="1"/>
</dbReference>
<dbReference type="AlphaFoldDB" id="A0A146MGZ4"/>
<dbReference type="InterPro" id="IPR038260">
    <property type="entry name" value="Vps53_C_sf"/>
</dbReference>
<accession>A0A146MGZ4</accession>
<evidence type="ECO:0000256" key="1">
    <source>
        <dbReference type="SAM" id="MobiDB-lite"/>
    </source>
</evidence>
<organism evidence="3">
    <name type="scientific">Lygus hesperus</name>
    <name type="common">Western plant bug</name>
    <dbReference type="NCBI Taxonomy" id="30085"/>
    <lineage>
        <taxon>Eukaryota</taxon>
        <taxon>Metazoa</taxon>
        <taxon>Ecdysozoa</taxon>
        <taxon>Arthropoda</taxon>
        <taxon>Hexapoda</taxon>
        <taxon>Insecta</taxon>
        <taxon>Pterygota</taxon>
        <taxon>Neoptera</taxon>
        <taxon>Paraneoptera</taxon>
        <taxon>Hemiptera</taxon>
        <taxon>Heteroptera</taxon>
        <taxon>Panheteroptera</taxon>
        <taxon>Cimicomorpha</taxon>
        <taxon>Miridae</taxon>
        <taxon>Mirini</taxon>
        <taxon>Lygus</taxon>
    </lineage>
</organism>
<dbReference type="GO" id="GO:0042147">
    <property type="term" value="P:retrograde transport, endosome to Golgi"/>
    <property type="evidence" value="ECO:0007669"/>
    <property type="project" value="InterPro"/>
</dbReference>
<feature type="compositionally biased region" description="Low complexity" evidence="1">
    <location>
        <begin position="11"/>
        <end position="24"/>
    </location>
</feature>
<evidence type="ECO:0000259" key="2">
    <source>
        <dbReference type="Pfam" id="PF16854"/>
    </source>
</evidence>
<reference evidence="3" key="1">
    <citation type="journal article" date="2016" name="Gigascience">
        <title>De novo construction of an expanded transcriptome assembly for the western tarnished plant bug, Lygus hesperus.</title>
        <authorList>
            <person name="Tassone E.E."/>
            <person name="Geib S.M."/>
            <person name="Hall B."/>
            <person name="Fabrick J.A."/>
            <person name="Brent C.S."/>
            <person name="Hull J.J."/>
        </authorList>
    </citation>
    <scope>NUCLEOTIDE SEQUENCE</scope>
</reference>
<evidence type="ECO:0000313" key="3">
    <source>
        <dbReference type="EMBL" id="JAQ18495.1"/>
    </source>
</evidence>
<dbReference type="GO" id="GO:0005829">
    <property type="term" value="C:cytosol"/>
    <property type="evidence" value="ECO:0007669"/>
    <property type="project" value="GOC"/>
</dbReference>
<protein>
    <recommendedName>
        <fullName evidence="2">Vps53 C-terminal domain-containing protein</fullName>
    </recommendedName>
</protein>
<dbReference type="InterPro" id="IPR031745">
    <property type="entry name" value="Vps53_C"/>
</dbReference>
<dbReference type="GO" id="GO:0000938">
    <property type="term" value="C:GARP complex"/>
    <property type="evidence" value="ECO:0007669"/>
    <property type="project" value="InterPro"/>
</dbReference>
<feature type="region of interest" description="Disordered" evidence="1">
    <location>
        <begin position="1"/>
        <end position="26"/>
    </location>
</feature>
<sequence>MQEYVHGGFMNNSNNNSNNRNNNSTAISNETGEAMVQDESQLIRAVSRVLHSMLLTTSAVLPHTTLRFLLDKVAASFIPRYTNTLYKLRGVSMDEVGVLRMDSAALEKTFLSLPYYNDANRYQSTQLSNYMRLVRREFDQLNRALKVLQVDVYADTFMEVYYEVTLPENRSIQNFVRLVELKGRKREQVRP</sequence>